<feature type="domain" description="Cation efflux protein cytoplasmic" evidence="9">
    <location>
        <begin position="218"/>
        <end position="290"/>
    </location>
</feature>
<dbReference type="NCBIfam" id="TIGR01297">
    <property type="entry name" value="CDF"/>
    <property type="match status" value="1"/>
</dbReference>
<keyword evidence="6 7" id="KW-0472">Membrane</keyword>
<feature type="domain" description="Cation efflux protein cytoplasmic" evidence="9">
    <location>
        <begin position="311"/>
        <end position="368"/>
    </location>
</feature>
<evidence type="ECO:0000256" key="5">
    <source>
        <dbReference type="ARBA" id="ARBA00022989"/>
    </source>
</evidence>
<dbReference type="PANTHER" id="PTHR43840">
    <property type="entry name" value="MITOCHONDRIAL METAL TRANSPORTER 1-RELATED"/>
    <property type="match status" value="1"/>
</dbReference>
<dbReference type="PANTHER" id="PTHR43840:SF15">
    <property type="entry name" value="MITOCHONDRIAL METAL TRANSPORTER 1-RELATED"/>
    <property type="match status" value="1"/>
</dbReference>
<dbReference type="Pfam" id="PF01545">
    <property type="entry name" value="Cation_efflux"/>
    <property type="match status" value="1"/>
</dbReference>
<evidence type="ECO:0000256" key="4">
    <source>
        <dbReference type="ARBA" id="ARBA00022692"/>
    </source>
</evidence>
<proteinExistence type="inferred from homology"/>
<dbReference type="AlphaFoldDB" id="A0A2M8PBF0"/>
<comment type="caution">
    <text evidence="10">The sequence shown here is derived from an EMBL/GenBank/DDBJ whole genome shotgun (WGS) entry which is preliminary data.</text>
</comment>
<dbReference type="EMBL" id="PGTM01000254">
    <property type="protein sequence ID" value="PJF34869.1"/>
    <property type="molecule type" value="Genomic_DNA"/>
</dbReference>
<dbReference type="Gene3D" id="3.30.70.1350">
    <property type="entry name" value="Cation efflux protein, cytoplasmic domain"/>
    <property type="match status" value="3"/>
</dbReference>
<accession>A0A2M8PZ62</accession>
<dbReference type="InterPro" id="IPR050291">
    <property type="entry name" value="CDF_Transporter"/>
</dbReference>
<accession>A0A2M8PBF0</accession>
<evidence type="ECO:0008006" key="14">
    <source>
        <dbReference type="Google" id="ProtNLM"/>
    </source>
</evidence>
<evidence type="ECO:0000313" key="10">
    <source>
        <dbReference type="EMBL" id="PJF34869.1"/>
    </source>
</evidence>
<evidence type="ECO:0000256" key="3">
    <source>
        <dbReference type="ARBA" id="ARBA00022448"/>
    </source>
</evidence>
<dbReference type="InterPro" id="IPR058533">
    <property type="entry name" value="Cation_efflux_TM"/>
</dbReference>
<evidence type="ECO:0000256" key="2">
    <source>
        <dbReference type="ARBA" id="ARBA00008114"/>
    </source>
</evidence>
<dbReference type="GO" id="GO:0008324">
    <property type="term" value="F:monoatomic cation transmembrane transporter activity"/>
    <property type="evidence" value="ECO:0007669"/>
    <property type="project" value="InterPro"/>
</dbReference>
<reference evidence="12 13" key="1">
    <citation type="submission" date="2017-11" db="EMBL/GenBank/DDBJ databases">
        <title>Evolution of Phototrophy in the Chloroflexi Phylum Driven by Horizontal Gene Transfer.</title>
        <authorList>
            <person name="Ward L.M."/>
            <person name="Hemp J."/>
            <person name="Shih P.M."/>
            <person name="Mcglynn S.E."/>
            <person name="Fischer W."/>
        </authorList>
    </citation>
    <scope>NUCLEOTIDE SEQUENCE [LARGE SCALE GENOMIC DNA]</scope>
    <source>
        <strain evidence="11">CP1_1M</strain>
        <strain evidence="10">JP3_13</strain>
    </source>
</reference>
<dbReference type="Pfam" id="PF16916">
    <property type="entry name" value="ZT_dimer"/>
    <property type="match status" value="3"/>
</dbReference>
<dbReference type="Proteomes" id="UP000228947">
    <property type="component" value="Unassembled WGS sequence"/>
</dbReference>
<sequence length="459" mass="48780">MSQLSEAQRYKQVQRVFQRTLAANIAVSGSKLLVGVLTGSLAMIADGFHSAMDASSNLIGMLAASIAAQPPDAEHPYGHRRFETLATLAIGGLLLVAAWEIFSTAVERLLHGGTVEVTPISFAVMLVTLAVNSGVVLYESAQACKLDSAVLRADVVHTRVDIFVSLSVIASLAFTALGIAWADTLVALLIVALIGRAAFSILRQTSQVLTDRAVLDPEAVQRVVASVPGVESVSRVRSRGPSDAIHADVEVRVQPATTAERASAIVGEIEARLKESISGVTEVQVQVQPHYDVPPNRATLARAAADALGLSVHEVTEIVTGRGIALEMHVEVSPLLSLAAAHEQVSTLEARVRAAMPEICDVVTHIEPASRQADVILHSGYAALLREQALQIARSAYPEAQWSDANVRAVAGGYAVMLRCALSGEMSVQEAHAIAEQVEMRIRSEIPLVQRVTIHTEPA</sequence>
<evidence type="ECO:0000259" key="9">
    <source>
        <dbReference type="Pfam" id="PF16916"/>
    </source>
</evidence>
<keyword evidence="4 7" id="KW-0812">Transmembrane</keyword>
<evidence type="ECO:0000313" key="13">
    <source>
        <dbReference type="Proteomes" id="UP000229681"/>
    </source>
</evidence>
<dbReference type="SUPFAM" id="SSF160240">
    <property type="entry name" value="Cation efflux protein cytoplasmic domain-like"/>
    <property type="match status" value="3"/>
</dbReference>
<comment type="similarity">
    <text evidence="2">Belongs to the cation diffusion facilitator (CDF) transporter (TC 2.A.4) family.</text>
</comment>
<keyword evidence="3" id="KW-0813">Transport</keyword>
<feature type="domain" description="Cation efflux protein transmembrane" evidence="8">
    <location>
        <begin position="21"/>
        <end position="209"/>
    </location>
</feature>
<dbReference type="InterPro" id="IPR027469">
    <property type="entry name" value="Cation_efflux_TMD_sf"/>
</dbReference>
<dbReference type="Gene3D" id="1.20.1510.10">
    <property type="entry name" value="Cation efflux protein transmembrane domain"/>
    <property type="match status" value="1"/>
</dbReference>
<evidence type="ECO:0000313" key="12">
    <source>
        <dbReference type="Proteomes" id="UP000228947"/>
    </source>
</evidence>
<gene>
    <name evidence="10" type="ORF">CUN49_13475</name>
    <name evidence="11" type="ORF">CUN50_02740</name>
</gene>
<evidence type="ECO:0000256" key="6">
    <source>
        <dbReference type="ARBA" id="ARBA00023136"/>
    </source>
</evidence>
<dbReference type="SUPFAM" id="SSF161111">
    <property type="entry name" value="Cation efflux protein transmembrane domain-like"/>
    <property type="match status" value="1"/>
</dbReference>
<dbReference type="FunFam" id="1.20.1510.10:FF:000006">
    <property type="entry name" value="Divalent cation efflux transporter"/>
    <property type="match status" value="1"/>
</dbReference>
<feature type="transmembrane region" description="Helical" evidence="7">
    <location>
        <begin position="21"/>
        <end position="45"/>
    </location>
</feature>
<dbReference type="Proteomes" id="UP000229681">
    <property type="component" value="Unassembled WGS sequence"/>
</dbReference>
<evidence type="ECO:0000313" key="11">
    <source>
        <dbReference type="EMBL" id="PJF42824.1"/>
    </source>
</evidence>
<dbReference type="EMBL" id="PGTL01000008">
    <property type="protein sequence ID" value="PJF42824.1"/>
    <property type="molecule type" value="Genomic_DNA"/>
</dbReference>
<evidence type="ECO:0000256" key="1">
    <source>
        <dbReference type="ARBA" id="ARBA00004141"/>
    </source>
</evidence>
<protein>
    <recommendedName>
        <fullName evidence="14">Cation transporter</fullName>
    </recommendedName>
</protein>
<dbReference type="GO" id="GO:0016020">
    <property type="term" value="C:membrane"/>
    <property type="evidence" value="ECO:0007669"/>
    <property type="project" value="UniProtKB-SubCell"/>
</dbReference>
<feature type="transmembrane region" description="Helical" evidence="7">
    <location>
        <begin position="82"/>
        <end position="102"/>
    </location>
</feature>
<feature type="domain" description="Cation efflux protein cytoplasmic" evidence="9">
    <location>
        <begin position="406"/>
        <end position="458"/>
    </location>
</feature>
<organism evidence="10 13">
    <name type="scientific">Candidatus Thermofonsia Clade 1 bacterium</name>
    <dbReference type="NCBI Taxonomy" id="2364210"/>
    <lineage>
        <taxon>Bacteria</taxon>
        <taxon>Bacillati</taxon>
        <taxon>Chloroflexota</taxon>
        <taxon>Candidatus Thermofontia</taxon>
        <taxon>Candidatus Thermofonsia Clade 1</taxon>
    </lineage>
</organism>
<dbReference type="InterPro" id="IPR002524">
    <property type="entry name" value="Cation_efflux"/>
</dbReference>
<dbReference type="InterPro" id="IPR036837">
    <property type="entry name" value="Cation_efflux_CTD_sf"/>
</dbReference>
<name>A0A2M8PBF0_9CHLR</name>
<evidence type="ECO:0000256" key="7">
    <source>
        <dbReference type="SAM" id="Phobius"/>
    </source>
</evidence>
<keyword evidence="5 7" id="KW-1133">Transmembrane helix</keyword>
<dbReference type="InterPro" id="IPR027470">
    <property type="entry name" value="Cation_efflux_CTD"/>
</dbReference>
<comment type="subcellular location">
    <subcellularLocation>
        <location evidence="1">Membrane</location>
        <topology evidence="1">Multi-pass membrane protein</topology>
    </subcellularLocation>
</comment>
<evidence type="ECO:0000259" key="8">
    <source>
        <dbReference type="Pfam" id="PF01545"/>
    </source>
</evidence>